<keyword evidence="2" id="KW-1185">Reference proteome</keyword>
<name>A0A316VXM9_9BASI</name>
<gene>
    <name evidence="1" type="ORF">IE81DRAFT_140345</name>
</gene>
<dbReference type="InParanoid" id="A0A316VXM9"/>
<protein>
    <submittedName>
        <fullName evidence="1">Uncharacterized protein</fullName>
    </submittedName>
</protein>
<accession>A0A316VXM9</accession>
<dbReference type="EMBL" id="KZ819382">
    <property type="protein sequence ID" value="PWN42212.1"/>
    <property type="molecule type" value="Genomic_DNA"/>
</dbReference>
<dbReference type="Proteomes" id="UP000245783">
    <property type="component" value="Unassembled WGS sequence"/>
</dbReference>
<proteinExistence type="predicted"/>
<evidence type="ECO:0000313" key="2">
    <source>
        <dbReference type="Proteomes" id="UP000245783"/>
    </source>
</evidence>
<sequence>MYARAAQFVTPLGDLFGWTPLGCLCMHGLQPNGVDQEAETAASRGWRGVACTALLRAARLETLASDCEFLHDPHASRLDLNNFDRRAAHTQPGLRRALLPNIAANGSTVQHAHTYAPGIVTMHTRNVPQCGQTARGCASARRDVSSNRPTHLTVCRSLHDHSNPNFYTPHLGFDHQHH</sequence>
<organism evidence="1 2">
    <name type="scientific">Ceraceosorus guamensis</name>
    <dbReference type="NCBI Taxonomy" id="1522189"/>
    <lineage>
        <taxon>Eukaryota</taxon>
        <taxon>Fungi</taxon>
        <taxon>Dikarya</taxon>
        <taxon>Basidiomycota</taxon>
        <taxon>Ustilaginomycotina</taxon>
        <taxon>Exobasidiomycetes</taxon>
        <taxon>Ceraceosorales</taxon>
        <taxon>Ceraceosoraceae</taxon>
        <taxon>Ceraceosorus</taxon>
    </lineage>
</organism>
<dbReference type="RefSeq" id="XP_025369372.1">
    <property type="nucleotide sequence ID" value="XM_025510346.1"/>
</dbReference>
<dbReference type="GeneID" id="37032216"/>
<reference evidence="1 2" key="1">
    <citation type="journal article" date="2018" name="Mol. Biol. Evol.">
        <title>Broad Genomic Sampling Reveals a Smut Pathogenic Ancestry of the Fungal Clade Ustilaginomycotina.</title>
        <authorList>
            <person name="Kijpornyongpan T."/>
            <person name="Mondo S.J."/>
            <person name="Barry K."/>
            <person name="Sandor L."/>
            <person name="Lee J."/>
            <person name="Lipzen A."/>
            <person name="Pangilinan J."/>
            <person name="LaButti K."/>
            <person name="Hainaut M."/>
            <person name="Henrissat B."/>
            <person name="Grigoriev I.V."/>
            <person name="Spatafora J.W."/>
            <person name="Aime M.C."/>
        </authorList>
    </citation>
    <scope>NUCLEOTIDE SEQUENCE [LARGE SCALE GENOMIC DNA]</scope>
    <source>
        <strain evidence="1 2">MCA 4658</strain>
    </source>
</reference>
<dbReference type="AlphaFoldDB" id="A0A316VXM9"/>
<evidence type="ECO:0000313" key="1">
    <source>
        <dbReference type="EMBL" id="PWN42212.1"/>
    </source>
</evidence>